<evidence type="ECO:0000256" key="3">
    <source>
        <dbReference type="ARBA" id="ARBA00022664"/>
    </source>
</evidence>
<keyword evidence="9" id="KW-1185">Reference proteome</keyword>
<evidence type="ECO:0000256" key="1">
    <source>
        <dbReference type="ARBA" id="ARBA00004123"/>
    </source>
</evidence>
<evidence type="ECO:0000313" key="9">
    <source>
        <dbReference type="Proteomes" id="UP000095287"/>
    </source>
</evidence>
<sequence length="120" mass="13612">MYNAIGLGTARGSGTNGYVQSNLSSLPSSKNRTECSPEEAAKKAEAELNRKPNSELLEHMRRRQIELKCVELEDVMENKGFAQDEIERKVGEYRKLLLDEIESGELNLDKELDLKNEDVR</sequence>
<dbReference type="Gene3D" id="6.10.140.420">
    <property type="match status" value="1"/>
</dbReference>
<evidence type="ECO:0000256" key="2">
    <source>
        <dbReference type="ARBA" id="ARBA00005954"/>
    </source>
</evidence>
<evidence type="ECO:0000256" key="6">
    <source>
        <dbReference type="ARBA" id="ARBA00023242"/>
    </source>
</evidence>
<name>A0A1I8AJT2_9BILA</name>
<accession>A0A1I8AJT2</accession>
<dbReference type="GO" id="GO:0008380">
    <property type="term" value="P:RNA splicing"/>
    <property type="evidence" value="ECO:0007669"/>
    <property type="project" value="UniProtKB-KW"/>
</dbReference>
<dbReference type="PANTHER" id="PTHR36562">
    <property type="entry name" value="SERINE/ARGININE REPETITIVE MATRIX 2"/>
    <property type="match status" value="1"/>
</dbReference>
<dbReference type="PANTHER" id="PTHR36562:SF5">
    <property type="entry name" value="SERINE_ARGININE REPETITIVE MATRIX 2"/>
    <property type="match status" value="1"/>
</dbReference>
<evidence type="ECO:0000259" key="8">
    <source>
        <dbReference type="SMART" id="SM01115"/>
    </source>
</evidence>
<evidence type="ECO:0000256" key="5">
    <source>
        <dbReference type="ARBA" id="ARBA00023187"/>
    </source>
</evidence>
<keyword evidence="5" id="KW-0508">mRNA splicing</keyword>
<evidence type="ECO:0000256" key="4">
    <source>
        <dbReference type="ARBA" id="ARBA00022728"/>
    </source>
</evidence>
<comment type="similarity">
    <text evidence="2">Belongs to the CWC21 family.</text>
</comment>
<feature type="compositionally biased region" description="Basic and acidic residues" evidence="7">
    <location>
        <begin position="31"/>
        <end position="55"/>
    </location>
</feature>
<dbReference type="SMART" id="SM01115">
    <property type="entry name" value="cwf21"/>
    <property type="match status" value="1"/>
</dbReference>
<reference evidence="10" key="1">
    <citation type="submission" date="2016-11" db="UniProtKB">
        <authorList>
            <consortium name="WormBaseParasite"/>
        </authorList>
    </citation>
    <scope>IDENTIFICATION</scope>
</reference>
<keyword evidence="4" id="KW-0747">Spliceosome</keyword>
<protein>
    <submittedName>
        <fullName evidence="10">Cwf21 domain-containing protein</fullName>
    </submittedName>
</protein>
<dbReference type="InterPro" id="IPR013170">
    <property type="entry name" value="mRNA_splic_Cwf21_dom"/>
</dbReference>
<organism evidence="9 10">
    <name type="scientific">Steinernema glaseri</name>
    <dbReference type="NCBI Taxonomy" id="37863"/>
    <lineage>
        <taxon>Eukaryota</taxon>
        <taxon>Metazoa</taxon>
        <taxon>Ecdysozoa</taxon>
        <taxon>Nematoda</taxon>
        <taxon>Chromadorea</taxon>
        <taxon>Rhabditida</taxon>
        <taxon>Tylenchina</taxon>
        <taxon>Panagrolaimomorpha</taxon>
        <taxon>Strongyloidoidea</taxon>
        <taxon>Steinernematidae</taxon>
        <taxon>Steinernema</taxon>
    </lineage>
</organism>
<evidence type="ECO:0000256" key="7">
    <source>
        <dbReference type="SAM" id="MobiDB-lite"/>
    </source>
</evidence>
<feature type="region of interest" description="Disordered" evidence="7">
    <location>
        <begin position="1"/>
        <end position="55"/>
    </location>
</feature>
<dbReference type="GO" id="GO:0006397">
    <property type="term" value="P:mRNA processing"/>
    <property type="evidence" value="ECO:0007669"/>
    <property type="project" value="UniProtKB-KW"/>
</dbReference>
<comment type="subcellular location">
    <subcellularLocation>
        <location evidence="1">Nucleus</location>
    </subcellularLocation>
</comment>
<dbReference type="AlphaFoldDB" id="A0A1I8AJT2"/>
<dbReference type="Pfam" id="PF08312">
    <property type="entry name" value="cwf21"/>
    <property type="match status" value="1"/>
</dbReference>
<dbReference type="Proteomes" id="UP000095287">
    <property type="component" value="Unplaced"/>
</dbReference>
<keyword evidence="3" id="KW-0507">mRNA processing</keyword>
<dbReference type="CDD" id="cd21373">
    <property type="entry name" value="cwf21_SRRM2-like"/>
    <property type="match status" value="1"/>
</dbReference>
<proteinExistence type="inferred from homology"/>
<dbReference type="WBParaSite" id="L893_g6333.t1">
    <property type="protein sequence ID" value="L893_g6333.t1"/>
    <property type="gene ID" value="L893_g6333"/>
</dbReference>
<dbReference type="InterPro" id="IPR051372">
    <property type="entry name" value="CWC21"/>
</dbReference>
<keyword evidence="6" id="KW-0539">Nucleus</keyword>
<feature type="domain" description="CWF21" evidence="8">
    <location>
        <begin position="57"/>
        <end position="102"/>
    </location>
</feature>
<feature type="compositionally biased region" description="Polar residues" evidence="7">
    <location>
        <begin position="16"/>
        <end position="30"/>
    </location>
</feature>
<evidence type="ECO:0000313" key="10">
    <source>
        <dbReference type="WBParaSite" id="L893_g6333.t1"/>
    </source>
</evidence>
<dbReference type="GO" id="GO:0005681">
    <property type="term" value="C:spliceosomal complex"/>
    <property type="evidence" value="ECO:0007669"/>
    <property type="project" value="UniProtKB-KW"/>
</dbReference>